<dbReference type="InterPro" id="IPR036691">
    <property type="entry name" value="Endo/exonu/phosph_ase_sf"/>
</dbReference>
<name>J4IB37_9APHY</name>
<dbReference type="GO" id="GO:0005737">
    <property type="term" value="C:cytoplasm"/>
    <property type="evidence" value="ECO:0007669"/>
    <property type="project" value="TreeGrafter"/>
</dbReference>
<proteinExistence type="predicted"/>
<evidence type="ECO:0000313" key="14">
    <source>
        <dbReference type="Proteomes" id="UP000006352"/>
    </source>
</evidence>
<dbReference type="GO" id="GO:0003697">
    <property type="term" value="F:single-stranded DNA binding"/>
    <property type="evidence" value="ECO:0007669"/>
    <property type="project" value="TreeGrafter"/>
</dbReference>
<keyword evidence="7" id="KW-0378">Hydrolase</keyword>
<reference evidence="13 14" key="1">
    <citation type="journal article" date="2012" name="Appl. Environ. Microbiol.">
        <title>Short-read sequencing for genomic analysis of the brown rot fungus Fibroporia radiculosa.</title>
        <authorList>
            <person name="Tang J.D."/>
            <person name="Perkins A.D."/>
            <person name="Sonstegard T.S."/>
            <person name="Schroeder S.G."/>
            <person name="Burgess S.C."/>
            <person name="Diehl S.V."/>
        </authorList>
    </citation>
    <scope>NUCLEOTIDE SEQUENCE [LARGE SCALE GENOMIC DNA]</scope>
    <source>
        <strain evidence="13 14">TFFH 294</strain>
    </source>
</reference>
<dbReference type="AlphaFoldDB" id="J4IB37"/>
<dbReference type="GO" id="GO:0006302">
    <property type="term" value="P:double-strand break repair"/>
    <property type="evidence" value="ECO:0007669"/>
    <property type="project" value="TreeGrafter"/>
</dbReference>
<evidence type="ECO:0000313" key="13">
    <source>
        <dbReference type="EMBL" id="CCM03981.1"/>
    </source>
</evidence>
<sequence length="363" mass="39601">MQTTGTRLTETLVVQDDLKPLIPHHFAKGSWLPTSDWRPVPPDKSHPAGSSLPSSLRLLSWNVDFMAPNQSDRLRCALSHIRSHLSSASTSTSGRTSDTSEAQSVTAEGTEPVPCCILLQEISGGAFPALLSDKWVRRYFTVVPNSVTEWPTRTYGVATLISRSIPVLKAQSLAFSNSRMGRNALLVDVRLSVSPSSLGNSPDGETNERSRTHVLRIGNVHLESLPQGTPMRPSQLMATGKMLRAEDVNGGIVGGDMNPIDPIDAAIHQNAGLEDAYRGAEENENSFTWGYQPPSGYPARRMDKIFYTAQEGCRMQVDEPERIGVGLRTAQGQWVSDHYGLLTTVQLDLVASVEEVDAQIPSE</sequence>
<dbReference type="InParanoid" id="J4IB37"/>
<comment type="cofactor">
    <cofactor evidence="1">
        <name>Mn(2+)</name>
        <dbReference type="ChEBI" id="CHEBI:29035"/>
    </cofactor>
</comment>
<evidence type="ECO:0000256" key="11">
    <source>
        <dbReference type="SAM" id="MobiDB-lite"/>
    </source>
</evidence>
<protein>
    <recommendedName>
        <fullName evidence="12">Endonuclease/exonuclease/phosphatase domain-containing protein</fullName>
    </recommendedName>
</protein>
<evidence type="ECO:0000256" key="2">
    <source>
        <dbReference type="ARBA" id="ARBA00001946"/>
    </source>
</evidence>
<evidence type="ECO:0000256" key="3">
    <source>
        <dbReference type="ARBA" id="ARBA00004322"/>
    </source>
</evidence>
<evidence type="ECO:0000256" key="4">
    <source>
        <dbReference type="ARBA" id="ARBA00022722"/>
    </source>
</evidence>
<keyword evidence="5" id="KW-0479">Metal-binding</keyword>
<feature type="compositionally biased region" description="Low complexity" evidence="11">
    <location>
        <begin position="87"/>
        <end position="100"/>
    </location>
</feature>
<dbReference type="Gene3D" id="3.60.10.10">
    <property type="entry name" value="Endonuclease/exonuclease/phosphatase"/>
    <property type="match status" value="1"/>
</dbReference>
<evidence type="ECO:0000259" key="12">
    <source>
        <dbReference type="Pfam" id="PF03372"/>
    </source>
</evidence>
<feature type="domain" description="Endonuclease/exonuclease/phosphatase" evidence="12">
    <location>
        <begin position="59"/>
        <end position="338"/>
    </location>
</feature>
<dbReference type="Pfam" id="PF03372">
    <property type="entry name" value="Exo_endo_phos"/>
    <property type="match status" value="1"/>
</dbReference>
<dbReference type="PANTHER" id="PTHR15822:SF4">
    <property type="entry name" value="TYROSYL-DNA PHOSPHODIESTERASE 2"/>
    <property type="match status" value="1"/>
</dbReference>
<dbReference type="InterPro" id="IPR005135">
    <property type="entry name" value="Endo/exonuclease/phosphatase"/>
</dbReference>
<evidence type="ECO:0000256" key="7">
    <source>
        <dbReference type="ARBA" id="ARBA00022801"/>
    </source>
</evidence>
<dbReference type="GeneID" id="24098892"/>
<dbReference type="RefSeq" id="XP_012183264.1">
    <property type="nucleotide sequence ID" value="XM_012327874.1"/>
</dbReference>
<dbReference type="GO" id="GO:0046872">
    <property type="term" value="F:metal ion binding"/>
    <property type="evidence" value="ECO:0007669"/>
    <property type="project" value="UniProtKB-KW"/>
</dbReference>
<evidence type="ECO:0000256" key="5">
    <source>
        <dbReference type="ARBA" id="ARBA00022723"/>
    </source>
</evidence>
<keyword evidence="4" id="KW-0540">Nuclease</keyword>
<keyword evidence="8" id="KW-0460">Magnesium</keyword>
<evidence type="ECO:0000256" key="6">
    <source>
        <dbReference type="ARBA" id="ARBA00022763"/>
    </source>
</evidence>
<dbReference type="CDD" id="cd09080">
    <property type="entry name" value="TDP2"/>
    <property type="match status" value="1"/>
</dbReference>
<dbReference type="SUPFAM" id="SSF56219">
    <property type="entry name" value="DNase I-like"/>
    <property type="match status" value="1"/>
</dbReference>
<comment type="subcellular location">
    <subcellularLocation>
        <location evidence="3">Nucleus</location>
        <location evidence="3">PML body</location>
    </subcellularLocation>
</comment>
<dbReference type="PANTHER" id="PTHR15822">
    <property type="entry name" value="TRAF AND TNF RECEPTOR-ASSOCIATED PROTEIN"/>
    <property type="match status" value="1"/>
</dbReference>
<comment type="cofactor">
    <cofactor evidence="2">
        <name>Mg(2+)</name>
        <dbReference type="ChEBI" id="CHEBI:18420"/>
    </cofactor>
</comment>
<dbReference type="OrthoDB" id="9975959at2759"/>
<evidence type="ECO:0000256" key="9">
    <source>
        <dbReference type="ARBA" id="ARBA00023204"/>
    </source>
</evidence>
<organism evidence="13 14">
    <name type="scientific">Fibroporia radiculosa</name>
    <dbReference type="NCBI Taxonomy" id="599839"/>
    <lineage>
        <taxon>Eukaryota</taxon>
        <taxon>Fungi</taxon>
        <taxon>Dikarya</taxon>
        <taxon>Basidiomycota</taxon>
        <taxon>Agaricomycotina</taxon>
        <taxon>Agaricomycetes</taxon>
        <taxon>Polyporales</taxon>
        <taxon>Fibroporiaceae</taxon>
        <taxon>Fibroporia</taxon>
    </lineage>
</organism>
<dbReference type="HOGENOM" id="CLU_042307_0_0_1"/>
<keyword evidence="6" id="KW-0227">DNA damage</keyword>
<feature type="region of interest" description="Disordered" evidence="11">
    <location>
        <begin position="87"/>
        <end position="107"/>
    </location>
</feature>
<keyword evidence="14" id="KW-1185">Reference proteome</keyword>
<accession>J4IB37</accession>
<dbReference type="GO" id="GO:0004518">
    <property type="term" value="F:nuclease activity"/>
    <property type="evidence" value="ECO:0007669"/>
    <property type="project" value="UniProtKB-KW"/>
</dbReference>
<dbReference type="STRING" id="599839.J4IB37"/>
<evidence type="ECO:0000256" key="10">
    <source>
        <dbReference type="ARBA" id="ARBA00023242"/>
    </source>
</evidence>
<evidence type="ECO:0000256" key="8">
    <source>
        <dbReference type="ARBA" id="ARBA00022842"/>
    </source>
</evidence>
<dbReference type="Proteomes" id="UP000006352">
    <property type="component" value="Unassembled WGS sequence"/>
</dbReference>
<dbReference type="InterPro" id="IPR051547">
    <property type="entry name" value="TDP2-like"/>
</dbReference>
<keyword evidence="10" id="KW-0539">Nucleus</keyword>
<evidence type="ECO:0000256" key="1">
    <source>
        <dbReference type="ARBA" id="ARBA00001936"/>
    </source>
</evidence>
<dbReference type="GO" id="GO:0070260">
    <property type="term" value="F:5'-tyrosyl-DNA phosphodiesterase activity"/>
    <property type="evidence" value="ECO:0007669"/>
    <property type="project" value="TreeGrafter"/>
</dbReference>
<gene>
    <name evidence="13" type="ORF">FIBRA_06137</name>
</gene>
<keyword evidence="9" id="KW-0234">DNA repair</keyword>
<dbReference type="EMBL" id="HE797137">
    <property type="protein sequence ID" value="CCM03981.1"/>
    <property type="molecule type" value="Genomic_DNA"/>
</dbReference>